<accession>A0A635R858</accession>
<reference evidence="1" key="1">
    <citation type="submission" date="2018-07" db="EMBL/GenBank/DDBJ databases">
        <authorList>
            <person name="Ashton P.M."/>
            <person name="Dallman T."/>
            <person name="Nair S."/>
            <person name="De Pinna E."/>
            <person name="Peters T."/>
            <person name="Grant K."/>
        </authorList>
    </citation>
    <scope>NUCLEOTIDE SEQUENCE</scope>
    <source>
        <strain evidence="1">368335</strain>
    </source>
</reference>
<sequence>MSRRKKKPAYNPRTLAKKELRDSVKSVYKLLVIFEEQMKILAERIDKEREVLEALEEPEYKAFAIKALDEAKAAFVGLMAEGKEKLGAKLIEIDKVATNAKTMLENNSWASVKDEFSVESMNVTTLETEAVWLGKDIQGAAIEILSLYNGRADFVKRAMHQGHTFAEAYELLQQAEAAVKQPDTEVVTEV</sequence>
<comment type="caution">
    <text evidence="1">The sequence shown here is derived from an EMBL/GenBank/DDBJ whole genome shotgun (WGS) entry which is preliminary data.</text>
</comment>
<organism evidence="1">
    <name type="scientific">Salmonella enterica subsp. enterica serovar Chester</name>
    <dbReference type="NCBI Taxonomy" id="149386"/>
    <lineage>
        <taxon>Bacteria</taxon>
        <taxon>Pseudomonadati</taxon>
        <taxon>Pseudomonadota</taxon>
        <taxon>Gammaproteobacteria</taxon>
        <taxon>Enterobacterales</taxon>
        <taxon>Enterobacteriaceae</taxon>
        <taxon>Salmonella</taxon>
    </lineage>
</organism>
<name>A0A635R858_SALET</name>
<evidence type="ECO:0000313" key="1">
    <source>
        <dbReference type="EMBL" id="EDH8303021.1"/>
    </source>
</evidence>
<dbReference type="AlphaFoldDB" id="A0A635R858"/>
<dbReference type="EMBL" id="AAMIYH010000015">
    <property type="protein sequence ID" value="EDH8303021.1"/>
    <property type="molecule type" value="Genomic_DNA"/>
</dbReference>
<gene>
    <name evidence="1" type="ORF">CB695_16240</name>
</gene>
<protein>
    <submittedName>
        <fullName evidence="1">Uncharacterized protein</fullName>
    </submittedName>
</protein>
<proteinExistence type="predicted"/>